<proteinExistence type="predicted"/>
<dbReference type="OrthoDB" id="1712560at2759"/>
<dbReference type="AlphaFoldDB" id="A0A5N6R5F2"/>
<accession>A0A5N6R5F2</accession>
<evidence type="ECO:0000313" key="1">
    <source>
        <dbReference type="EMBL" id="KAE8055653.1"/>
    </source>
</evidence>
<organism evidence="1 2">
    <name type="scientific">Carpinus fangiana</name>
    <dbReference type="NCBI Taxonomy" id="176857"/>
    <lineage>
        <taxon>Eukaryota</taxon>
        <taxon>Viridiplantae</taxon>
        <taxon>Streptophyta</taxon>
        <taxon>Embryophyta</taxon>
        <taxon>Tracheophyta</taxon>
        <taxon>Spermatophyta</taxon>
        <taxon>Magnoliopsida</taxon>
        <taxon>eudicotyledons</taxon>
        <taxon>Gunneridae</taxon>
        <taxon>Pentapetalae</taxon>
        <taxon>rosids</taxon>
        <taxon>fabids</taxon>
        <taxon>Fagales</taxon>
        <taxon>Betulaceae</taxon>
        <taxon>Carpinus</taxon>
    </lineage>
</organism>
<dbReference type="Proteomes" id="UP000327013">
    <property type="component" value="Chromosome 5"/>
</dbReference>
<protein>
    <submittedName>
        <fullName evidence="1">Uncharacterized protein</fullName>
    </submittedName>
</protein>
<gene>
    <name evidence="1" type="ORF">FH972_012480</name>
</gene>
<keyword evidence="2" id="KW-1185">Reference proteome</keyword>
<sequence>MGKATIEPYHFVRKLPYSAELLNKPYPNNYDTPMFIRHDGRKGDALEHVSKFLDAMGPHASNDDLS</sequence>
<dbReference type="EMBL" id="CM017325">
    <property type="protein sequence ID" value="KAE8055653.1"/>
    <property type="molecule type" value="Genomic_DNA"/>
</dbReference>
<evidence type="ECO:0000313" key="2">
    <source>
        <dbReference type="Proteomes" id="UP000327013"/>
    </source>
</evidence>
<name>A0A5N6R5F2_9ROSI</name>
<reference evidence="1 2" key="1">
    <citation type="submission" date="2019-06" db="EMBL/GenBank/DDBJ databases">
        <title>A chromosomal-level reference genome of Carpinus fangiana (Coryloideae, Betulaceae).</title>
        <authorList>
            <person name="Yang X."/>
            <person name="Wang Z."/>
            <person name="Zhang L."/>
            <person name="Hao G."/>
            <person name="Liu J."/>
            <person name="Yang Y."/>
        </authorList>
    </citation>
    <scope>NUCLEOTIDE SEQUENCE [LARGE SCALE GENOMIC DNA]</scope>
    <source>
        <strain evidence="1">Cfa_2016G</strain>
        <tissue evidence="1">Leaf</tissue>
    </source>
</reference>